<comment type="similarity">
    <text evidence="3">Belongs to the AIR carboxylase family. Class I subfamily.</text>
</comment>
<protein>
    <recommendedName>
        <fullName evidence="3 4">N5-carboxyaminoimidazole ribonucleotide mutase</fullName>
        <shortName evidence="3 4">N5-CAIR mutase</shortName>
        <ecNumber evidence="3 4">5.4.99.18</ecNumber>
    </recommendedName>
    <alternativeName>
        <fullName evidence="3">5-(carboxyamino)imidazole ribonucleotide mutase</fullName>
    </alternativeName>
</protein>
<dbReference type="NCBIfam" id="TIGR01162">
    <property type="entry name" value="purE"/>
    <property type="match status" value="1"/>
</dbReference>
<dbReference type="PANTHER" id="PTHR23046">
    <property type="entry name" value="PHOSPHORIBOSYLAMINOIMIDAZOLE CARBOXYLASE CATALYTIC SUBUNIT"/>
    <property type="match status" value="1"/>
</dbReference>
<dbReference type="SMART" id="SM01001">
    <property type="entry name" value="AIRC"/>
    <property type="match status" value="1"/>
</dbReference>
<feature type="binding site" evidence="3 5">
    <location>
        <position position="15"/>
    </location>
    <ligand>
        <name>substrate</name>
    </ligand>
</feature>
<evidence type="ECO:0000259" key="6">
    <source>
        <dbReference type="SMART" id="SM01001"/>
    </source>
</evidence>
<keyword evidence="8" id="KW-1185">Reference proteome</keyword>
<reference evidence="8" key="1">
    <citation type="submission" date="2016-10" db="EMBL/GenBank/DDBJ databases">
        <authorList>
            <person name="Varghese N."/>
            <person name="Submissions S."/>
        </authorList>
    </citation>
    <scope>NUCLEOTIDE SEQUENCE [LARGE SCALE GENOMIC DNA]</scope>
    <source>
        <strain evidence="8">DSM 18887</strain>
    </source>
</reference>
<proteinExistence type="inferred from homology"/>
<evidence type="ECO:0000313" key="7">
    <source>
        <dbReference type="EMBL" id="SEQ22502.1"/>
    </source>
</evidence>
<evidence type="ECO:0000256" key="4">
    <source>
        <dbReference type="PIRNR" id="PIRNR001338"/>
    </source>
</evidence>
<evidence type="ECO:0000256" key="2">
    <source>
        <dbReference type="ARBA" id="ARBA00023235"/>
    </source>
</evidence>
<feature type="domain" description="PurE" evidence="6">
    <location>
        <begin position="4"/>
        <end position="154"/>
    </location>
</feature>
<dbReference type="EMBL" id="FOGB01000002">
    <property type="protein sequence ID" value="SEQ22502.1"/>
    <property type="molecule type" value="Genomic_DNA"/>
</dbReference>
<evidence type="ECO:0000313" key="8">
    <source>
        <dbReference type="Proteomes" id="UP000198749"/>
    </source>
</evidence>
<dbReference type="EC" id="5.4.99.18" evidence="3 4"/>
<dbReference type="OrthoDB" id="9791908at2"/>
<organism evidence="7 8">
    <name type="scientific">Amphritea atlantica</name>
    <dbReference type="NCBI Taxonomy" id="355243"/>
    <lineage>
        <taxon>Bacteria</taxon>
        <taxon>Pseudomonadati</taxon>
        <taxon>Pseudomonadota</taxon>
        <taxon>Gammaproteobacteria</taxon>
        <taxon>Oceanospirillales</taxon>
        <taxon>Oceanospirillaceae</taxon>
        <taxon>Amphritea</taxon>
    </lineage>
</organism>
<evidence type="ECO:0000256" key="5">
    <source>
        <dbReference type="PIRSR" id="PIRSR001338-1"/>
    </source>
</evidence>
<keyword evidence="2 3" id="KW-0413">Isomerase</keyword>
<comment type="pathway">
    <text evidence="3 4">Purine metabolism; IMP biosynthesis via de novo pathway; 5-amino-1-(5-phospho-D-ribosyl)imidazole-4-carboxylate from 5-amino-1-(5-phospho-D-ribosyl)imidazole (N5-CAIR route): step 2/2.</text>
</comment>
<dbReference type="AlphaFoldDB" id="A0A1H9EA93"/>
<dbReference type="Pfam" id="PF00731">
    <property type="entry name" value="AIRC"/>
    <property type="match status" value="1"/>
</dbReference>
<comment type="catalytic activity">
    <reaction evidence="3 4">
        <text>5-carboxyamino-1-(5-phospho-D-ribosyl)imidazole + H(+) = 5-amino-1-(5-phospho-D-ribosyl)imidazole-4-carboxylate</text>
        <dbReference type="Rhea" id="RHEA:13193"/>
        <dbReference type="ChEBI" id="CHEBI:15378"/>
        <dbReference type="ChEBI" id="CHEBI:58730"/>
        <dbReference type="ChEBI" id="CHEBI:77657"/>
        <dbReference type="EC" id="5.4.99.18"/>
    </reaction>
</comment>
<keyword evidence="1 3" id="KW-0658">Purine biosynthesis</keyword>
<dbReference type="SUPFAM" id="SSF52255">
    <property type="entry name" value="N5-CAIR mutase (phosphoribosylaminoimidazole carboxylase, PurE)"/>
    <property type="match status" value="1"/>
</dbReference>
<dbReference type="GO" id="GO:0006189">
    <property type="term" value="P:'de novo' IMP biosynthetic process"/>
    <property type="evidence" value="ECO:0007669"/>
    <property type="project" value="UniProtKB-UniRule"/>
</dbReference>
<dbReference type="UniPathway" id="UPA00074">
    <property type="reaction ID" value="UER00943"/>
</dbReference>
<name>A0A1H9EA93_9GAMM</name>
<dbReference type="PANTHER" id="PTHR23046:SF2">
    <property type="entry name" value="PHOSPHORIBOSYLAMINOIMIDAZOLE CARBOXYLASE"/>
    <property type="match status" value="1"/>
</dbReference>
<dbReference type="Gene3D" id="3.40.50.1970">
    <property type="match status" value="1"/>
</dbReference>
<dbReference type="InterPro" id="IPR000031">
    <property type="entry name" value="PurE_dom"/>
</dbReference>
<dbReference type="InterPro" id="IPR033747">
    <property type="entry name" value="PurE_ClassI"/>
</dbReference>
<dbReference type="RefSeq" id="WP_091354302.1">
    <property type="nucleotide sequence ID" value="NZ_AP025284.1"/>
</dbReference>
<evidence type="ECO:0000256" key="1">
    <source>
        <dbReference type="ARBA" id="ARBA00022755"/>
    </source>
</evidence>
<feature type="binding site" evidence="3 5">
    <location>
        <position position="42"/>
    </location>
    <ligand>
        <name>substrate</name>
    </ligand>
</feature>
<dbReference type="Proteomes" id="UP000198749">
    <property type="component" value="Unassembled WGS sequence"/>
</dbReference>
<dbReference type="HAMAP" id="MF_01929">
    <property type="entry name" value="PurE_classI"/>
    <property type="match status" value="1"/>
</dbReference>
<evidence type="ECO:0000256" key="3">
    <source>
        <dbReference type="HAMAP-Rule" id="MF_01929"/>
    </source>
</evidence>
<sequence length="170" mass="17647">MTKPFVAILMGSDSDLPIMKAAVDVLRSLEVPFEMKVSSAHRTPVQTHEYVKDADQRGAVAFICAAGMAAHLAGAVAANTTKPVIGVPIESSLDGLDALLSTVQMPGGIPVATVAIGKAGAKNAAYLACQIVAVQDAELAERIKAERQANTDAVVAKDKALQERLANGEI</sequence>
<dbReference type="STRING" id="355243.SAMN03080615_00784"/>
<dbReference type="GO" id="GO:0034023">
    <property type="term" value="F:5-(carboxyamino)imidazole ribonucleotide mutase activity"/>
    <property type="evidence" value="ECO:0007669"/>
    <property type="project" value="UniProtKB-UniRule"/>
</dbReference>
<dbReference type="InterPro" id="IPR024694">
    <property type="entry name" value="PurE_prokaryotes"/>
</dbReference>
<feature type="binding site" evidence="3 5">
    <location>
        <position position="12"/>
    </location>
    <ligand>
        <name>substrate</name>
    </ligand>
</feature>
<comment type="function">
    <text evidence="3 4">Catalyzes the conversion of N5-carboxyaminoimidazole ribonucleotide (N5-CAIR) to 4-carboxy-5-aminoimidazole ribonucleotide (CAIR).</text>
</comment>
<dbReference type="PIRSF" id="PIRSF001338">
    <property type="entry name" value="AIR_carboxylase"/>
    <property type="match status" value="1"/>
</dbReference>
<gene>
    <name evidence="3" type="primary">purE</name>
    <name evidence="7" type="ORF">SAMN03080615_00784</name>
</gene>
<accession>A0A1H9EA93</accession>